<dbReference type="SMART" id="SM00421">
    <property type="entry name" value="HTH_LUXR"/>
    <property type="match status" value="1"/>
</dbReference>
<comment type="caution">
    <text evidence="6">The sequence shown here is derived from an EMBL/GenBank/DDBJ whole genome shotgun (WGS) entry which is preliminary data.</text>
</comment>
<feature type="domain" description="HTH luxR-type" evidence="4">
    <location>
        <begin position="149"/>
        <end position="214"/>
    </location>
</feature>
<dbReference type="InterPro" id="IPR058245">
    <property type="entry name" value="NreC/VraR/RcsB-like_REC"/>
</dbReference>
<gene>
    <name evidence="6" type="ORF">ACFSRZ_10765</name>
</gene>
<dbReference type="Pfam" id="PF00072">
    <property type="entry name" value="Response_reg"/>
    <property type="match status" value="1"/>
</dbReference>
<evidence type="ECO:0000256" key="2">
    <source>
        <dbReference type="ARBA" id="ARBA00023125"/>
    </source>
</evidence>
<dbReference type="SMART" id="SM00448">
    <property type="entry name" value="REC"/>
    <property type="match status" value="1"/>
</dbReference>
<dbReference type="InterPro" id="IPR001789">
    <property type="entry name" value="Sig_transdc_resp-reg_receiver"/>
</dbReference>
<dbReference type="SUPFAM" id="SSF52172">
    <property type="entry name" value="CheY-like"/>
    <property type="match status" value="1"/>
</dbReference>
<dbReference type="CDD" id="cd17535">
    <property type="entry name" value="REC_NarL-like"/>
    <property type="match status" value="1"/>
</dbReference>
<evidence type="ECO:0000259" key="4">
    <source>
        <dbReference type="PROSITE" id="PS50043"/>
    </source>
</evidence>
<dbReference type="EMBL" id="JBHULH010000004">
    <property type="protein sequence ID" value="MFD2567855.1"/>
    <property type="molecule type" value="Genomic_DNA"/>
</dbReference>
<dbReference type="PANTHER" id="PTHR43214:SF43">
    <property type="entry name" value="TWO-COMPONENT RESPONSE REGULATOR"/>
    <property type="match status" value="1"/>
</dbReference>
<dbReference type="PROSITE" id="PS50110">
    <property type="entry name" value="RESPONSE_REGULATORY"/>
    <property type="match status" value="1"/>
</dbReference>
<dbReference type="PRINTS" id="PR00038">
    <property type="entry name" value="HTHLUXR"/>
</dbReference>
<proteinExistence type="predicted"/>
<dbReference type="PROSITE" id="PS50043">
    <property type="entry name" value="HTH_LUXR_2"/>
    <property type="match status" value="1"/>
</dbReference>
<evidence type="ECO:0000313" key="6">
    <source>
        <dbReference type="EMBL" id="MFD2567855.1"/>
    </source>
</evidence>
<evidence type="ECO:0000256" key="3">
    <source>
        <dbReference type="PROSITE-ProRule" id="PRU00169"/>
    </source>
</evidence>
<keyword evidence="2" id="KW-0238">DNA-binding</keyword>
<feature type="modified residue" description="4-aspartylphosphate" evidence="3">
    <location>
        <position position="59"/>
    </location>
</feature>
<evidence type="ECO:0000256" key="1">
    <source>
        <dbReference type="ARBA" id="ARBA00022553"/>
    </source>
</evidence>
<dbReference type="InterPro" id="IPR000792">
    <property type="entry name" value="Tscrpt_reg_LuxR_C"/>
</dbReference>
<dbReference type="InterPro" id="IPR011006">
    <property type="entry name" value="CheY-like_superfamily"/>
</dbReference>
<dbReference type="RefSeq" id="WP_379666561.1">
    <property type="nucleotide sequence ID" value="NZ_JBHULH010000004.1"/>
</dbReference>
<sequence>MKKIKLIIVEDHQSMIDGIDLLLKYEEQIEVLGYFSNGNSVLEFIRESHKNLPDVILTDVKMPEMNGVELTKSLKKEFSYIKVIAFSMLSKESVVQQMLHAGVSGYLLKNSSLDFILKAIHEVHKDRSFFDPALKEIVTDYQRNPQKEKGNDETVLTKSEREILKLIGEGKISSEIANIRFTAVSTIEKHRKNMIRKLGLKGKNDLLRYAVEKKFDDLS</sequence>
<feature type="domain" description="Response regulatory" evidence="5">
    <location>
        <begin position="5"/>
        <end position="124"/>
    </location>
</feature>
<evidence type="ECO:0000259" key="5">
    <source>
        <dbReference type="PROSITE" id="PS50110"/>
    </source>
</evidence>
<keyword evidence="7" id="KW-1185">Reference proteome</keyword>
<accession>A0ABW5LSV5</accession>
<dbReference type="InterPro" id="IPR039420">
    <property type="entry name" value="WalR-like"/>
</dbReference>
<dbReference type="Proteomes" id="UP001597508">
    <property type="component" value="Unassembled WGS sequence"/>
</dbReference>
<dbReference type="PANTHER" id="PTHR43214">
    <property type="entry name" value="TWO-COMPONENT RESPONSE REGULATOR"/>
    <property type="match status" value="1"/>
</dbReference>
<protein>
    <submittedName>
        <fullName evidence="6">Response regulator</fullName>
    </submittedName>
</protein>
<keyword evidence="1 3" id="KW-0597">Phosphoprotein</keyword>
<reference evidence="7" key="1">
    <citation type="journal article" date="2019" name="Int. J. Syst. Evol. Microbiol.">
        <title>The Global Catalogue of Microorganisms (GCM) 10K type strain sequencing project: providing services to taxonomists for standard genome sequencing and annotation.</title>
        <authorList>
            <consortium name="The Broad Institute Genomics Platform"/>
            <consortium name="The Broad Institute Genome Sequencing Center for Infectious Disease"/>
            <person name="Wu L."/>
            <person name="Ma J."/>
        </authorList>
    </citation>
    <scope>NUCLEOTIDE SEQUENCE [LARGE SCALE GENOMIC DNA]</scope>
    <source>
        <strain evidence="7">KCTC 52127</strain>
    </source>
</reference>
<name>A0ABW5LSV5_9FLAO</name>
<dbReference type="Pfam" id="PF00196">
    <property type="entry name" value="GerE"/>
    <property type="match status" value="1"/>
</dbReference>
<dbReference type="CDD" id="cd06170">
    <property type="entry name" value="LuxR_C_like"/>
    <property type="match status" value="1"/>
</dbReference>
<dbReference type="Gene3D" id="3.40.50.2300">
    <property type="match status" value="1"/>
</dbReference>
<evidence type="ECO:0000313" key="7">
    <source>
        <dbReference type="Proteomes" id="UP001597508"/>
    </source>
</evidence>
<organism evidence="6 7">
    <name type="scientific">Pseudotenacibaculum haliotis</name>
    <dbReference type="NCBI Taxonomy" id="1862138"/>
    <lineage>
        <taxon>Bacteria</taxon>
        <taxon>Pseudomonadati</taxon>
        <taxon>Bacteroidota</taxon>
        <taxon>Flavobacteriia</taxon>
        <taxon>Flavobacteriales</taxon>
        <taxon>Flavobacteriaceae</taxon>
        <taxon>Pseudotenacibaculum</taxon>
    </lineage>
</organism>
<dbReference type="SUPFAM" id="SSF46894">
    <property type="entry name" value="C-terminal effector domain of the bipartite response regulators"/>
    <property type="match status" value="1"/>
</dbReference>
<dbReference type="InterPro" id="IPR016032">
    <property type="entry name" value="Sig_transdc_resp-reg_C-effctor"/>
</dbReference>